<dbReference type="InterPro" id="IPR036005">
    <property type="entry name" value="Creatinase/aminopeptidase-like"/>
</dbReference>
<dbReference type="InterPro" id="IPR047113">
    <property type="entry name" value="PA2G4/ARX1"/>
</dbReference>
<dbReference type="Gene3D" id="1.10.10.10">
    <property type="entry name" value="Winged helix-like DNA-binding domain superfamily/Winged helix DNA-binding domain"/>
    <property type="match status" value="1"/>
</dbReference>
<accession>A0A3G4ZQ20</accession>
<dbReference type="Gene3D" id="3.90.230.10">
    <property type="entry name" value="Creatinase/methionine aminopeptidase superfamily"/>
    <property type="match status" value="1"/>
</dbReference>
<evidence type="ECO:0000259" key="1">
    <source>
        <dbReference type="Pfam" id="PF00557"/>
    </source>
</evidence>
<organism evidence="2">
    <name type="scientific">Barrevirus sp</name>
    <dbReference type="NCBI Taxonomy" id="2487763"/>
    <lineage>
        <taxon>Viruses</taxon>
        <taxon>Varidnaviria</taxon>
        <taxon>Bamfordvirae</taxon>
        <taxon>Nucleocytoviricota</taxon>
        <taxon>Megaviricetes</taxon>
        <taxon>Imitervirales</taxon>
        <taxon>Mimiviridae</taxon>
        <taxon>Klosneuvirinae</taxon>
    </lineage>
</organism>
<reference evidence="2" key="1">
    <citation type="submission" date="2018-10" db="EMBL/GenBank/DDBJ databases">
        <title>Hidden diversity of soil giant viruses.</title>
        <authorList>
            <person name="Schulz F."/>
            <person name="Alteio L."/>
            <person name="Goudeau D."/>
            <person name="Ryan E.M."/>
            <person name="Malmstrom R.R."/>
            <person name="Blanchard J."/>
            <person name="Woyke T."/>
        </authorList>
    </citation>
    <scope>NUCLEOTIDE SEQUENCE</scope>
    <source>
        <strain evidence="2">BAV1</strain>
    </source>
</reference>
<dbReference type="InterPro" id="IPR036388">
    <property type="entry name" value="WH-like_DNA-bd_sf"/>
</dbReference>
<dbReference type="SUPFAM" id="SSF55920">
    <property type="entry name" value="Creatinase/aminopeptidase"/>
    <property type="match status" value="1"/>
</dbReference>
<evidence type="ECO:0000313" key="2">
    <source>
        <dbReference type="EMBL" id="AYV77002.1"/>
    </source>
</evidence>
<name>A0A3G4ZQ20_9VIRU</name>
<proteinExistence type="predicted"/>
<dbReference type="Pfam" id="PF00557">
    <property type="entry name" value="Peptidase_M24"/>
    <property type="match status" value="1"/>
</dbReference>
<dbReference type="PANTHER" id="PTHR10804:SF11">
    <property type="entry name" value="PROLIFERATION-ASSOCIATED PROTEIN 2G4"/>
    <property type="match status" value="1"/>
</dbReference>
<gene>
    <name evidence="2" type="ORF">Barrevirus7_9</name>
</gene>
<protein>
    <submittedName>
        <fullName evidence="2">Metallopeptidase family M24</fullName>
    </submittedName>
</protein>
<feature type="domain" description="Peptidase M24" evidence="1">
    <location>
        <begin position="21"/>
        <end position="174"/>
    </location>
</feature>
<dbReference type="PANTHER" id="PTHR10804">
    <property type="entry name" value="PROTEASE FAMILY M24 METHIONYL AMINOPEPTIDASE, AMINOPEPTIDASE P"/>
    <property type="match status" value="1"/>
</dbReference>
<sequence>MSDPLNPFEQLENNEENFLKYKDAGTIATKAMNRLVKLAKPGKSMSELIKLGNETVLEELGKVHTDIKDKGLAFPICLSVNEIVGNYLPGPTEILKEGDLLKIELGVQIDGFPSLICFTTLVTSDTTIKIDDKRANVLKACIEASREVAKIMKPGTLNTEIVKVMEKAAIKYGCTLPISNEPGLIPGVLSCQISRYIIDSHNDDDYKGEFIHRFILSRENSVLDLFMAELPLEENEVYAIDIVMCSGSGKLVKSHETSIYRKNDEKREELKLKASRQVLNSLKGLYPKSIDLKDLNNKIGLKECLNKNVVIAYPVLSEKTGEFVCRIKFTIIVRPKPVLLCGKQADQELTKLS</sequence>
<dbReference type="InterPro" id="IPR000994">
    <property type="entry name" value="Pept_M24"/>
</dbReference>
<dbReference type="EMBL" id="MK072004">
    <property type="protein sequence ID" value="AYV77002.1"/>
    <property type="molecule type" value="Genomic_DNA"/>
</dbReference>